<evidence type="ECO:0000259" key="11">
    <source>
        <dbReference type="Pfam" id="PF16916"/>
    </source>
</evidence>
<dbReference type="InterPro" id="IPR050681">
    <property type="entry name" value="CDF/SLC30A"/>
</dbReference>
<dbReference type="SUPFAM" id="SSF160240">
    <property type="entry name" value="Cation efflux protein cytoplasmic domain-like"/>
    <property type="match status" value="1"/>
</dbReference>
<keyword evidence="7" id="KW-0406">Ion transport</keyword>
<feature type="transmembrane region" description="Helical" evidence="9">
    <location>
        <begin position="81"/>
        <end position="102"/>
    </location>
</feature>
<reference evidence="12 13" key="1">
    <citation type="submission" date="2007-05" db="EMBL/GenBank/DDBJ databases">
        <title>Complete sequence of Geobacter uraniireducens Rf4.</title>
        <authorList>
            <consortium name="US DOE Joint Genome Institute"/>
            <person name="Copeland A."/>
            <person name="Lucas S."/>
            <person name="Lapidus A."/>
            <person name="Barry K."/>
            <person name="Detter J.C."/>
            <person name="Glavina del Rio T."/>
            <person name="Hammon N."/>
            <person name="Israni S."/>
            <person name="Dalin E."/>
            <person name="Tice H."/>
            <person name="Pitluck S."/>
            <person name="Chertkov O."/>
            <person name="Brettin T."/>
            <person name="Bruce D."/>
            <person name="Han C."/>
            <person name="Schmutz J."/>
            <person name="Larimer F."/>
            <person name="Land M."/>
            <person name="Hauser L."/>
            <person name="Kyrpides N."/>
            <person name="Mikhailova N."/>
            <person name="Shelobolina E."/>
            <person name="Aklujkar M."/>
            <person name="Lovley D."/>
            <person name="Richardson P."/>
        </authorList>
    </citation>
    <scope>NUCLEOTIDE SEQUENCE [LARGE SCALE GENOMIC DNA]</scope>
    <source>
        <strain evidence="12 13">Rf4</strain>
    </source>
</reference>
<dbReference type="NCBIfam" id="TIGR01297">
    <property type="entry name" value="CDF"/>
    <property type="match status" value="1"/>
</dbReference>
<evidence type="ECO:0000313" key="13">
    <source>
        <dbReference type="Proteomes" id="UP000006695"/>
    </source>
</evidence>
<name>A5G751_GEOUR</name>
<accession>A5G751</accession>
<evidence type="ECO:0000259" key="10">
    <source>
        <dbReference type="Pfam" id="PF01545"/>
    </source>
</evidence>
<dbReference type="KEGG" id="gur:Gura_3463"/>
<sequence>MDRSSHYCAATAGLRLAFLLNLCFTLLELFGGLWTNSIAIISNAVHDLGDCLSLGLAWYLAGYAEKESDRRYSYGYRRFSLLGALATALVLMVGSLLVLSEAVPRLLRPEHPNAGGMALLAVVGIAVNGLALLRVRGGRTLNARIVTWHLLGDLLGWAAVLSVSSVLLFKDLPLLDPILSILITSYVLFNVSRNLKKTVQLFLQAVPGGIDTGEIEKKLLAIDKVKSVHHTHVWSLDGEHNVLTTHLVVEADATRKDVLKIRNRVRLLLENADFEHTTVEIGYENEYCRMKER</sequence>
<dbReference type="Pfam" id="PF01545">
    <property type="entry name" value="Cation_efflux"/>
    <property type="match status" value="1"/>
</dbReference>
<evidence type="ECO:0000256" key="6">
    <source>
        <dbReference type="ARBA" id="ARBA00022989"/>
    </source>
</evidence>
<evidence type="ECO:0000256" key="7">
    <source>
        <dbReference type="ARBA" id="ARBA00023065"/>
    </source>
</evidence>
<dbReference type="STRING" id="351605.Gura_3463"/>
<dbReference type="InterPro" id="IPR027469">
    <property type="entry name" value="Cation_efflux_TMD_sf"/>
</dbReference>
<dbReference type="RefSeq" id="WP_011940280.1">
    <property type="nucleotide sequence ID" value="NC_009483.1"/>
</dbReference>
<dbReference type="Pfam" id="PF16916">
    <property type="entry name" value="ZT_dimer"/>
    <property type="match status" value="1"/>
</dbReference>
<evidence type="ECO:0000256" key="5">
    <source>
        <dbReference type="ARBA" id="ARBA00022906"/>
    </source>
</evidence>
<evidence type="ECO:0000256" key="9">
    <source>
        <dbReference type="SAM" id="Phobius"/>
    </source>
</evidence>
<proteinExistence type="inferred from homology"/>
<dbReference type="InterPro" id="IPR027470">
    <property type="entry name" value="Cation_efflux_CTD"/>
</dbReference>
<dbReference type="InterPro" id="IPR002524">
    <property type="entry name" value="Cation_efflux"/>
</dbReference>
<feature type="transmembrane region" description="Helical" evidence="9">
    <location>
        <begin position="12"/>
        <end position="34"/>
    </location>
</feature>
<evidence type="ECO:0000256" key="3">
    <source>
        <dbReference type="ARBA" id="ARBA00022448"/>
    </source>
</evidence>
<comment type="similarity">
    <text evidence="2">Belongs to the cation diffusion facilitator (CDF) transporter (TC 2.A.4) family. SLC30A subfamily.</text>
</comment>
<dbReference type="InterPro" id="IPR036837">
    <property type="entry name" value="Cation_efflux_CTD_sf"/>
</dbReference>
<dbReference type="PANTHER" id="PTHR11562:SF17">
    <property type="entry name" value="RE54080P-RELATED"/>
    <property type="match status" value="1"/>
</dbReference>
<evidence type="ECO:0000256" key="8">
    <source>
        <dbReference type="ARBA" id="ARBA00023136"/>
    </source>
</evidence>
<dbReference type="Proteomes" id="UP000006695">
    <property type="component" value="Chromosome"/>
</dbReference>
<dbReference type="EMBL" id="CP000698">
    <property type="protein sequence ID" value="ABQ27619.1"/>
    <property type="molecule type" value="Genomic_DNA"/>
</dbReference>
<keyword evidence="4 9" id="KW-0812">Transmembrane</keyword>
<dbReference type="GO" id="GO:0005886">
    <property type="term" value="C:plasma membrane"/>
    <property type="evidence" value="ECO:0007669"/>
    <property type="project" value="TreeGrafter"/>
</dbReference>
<keyword evidence="8 9" id="KW-0472">Membrane</keyword>
<dbReference type="PANTHER" id="PTHR11562">
    <property type="entry name" value="CATION EFFLUX PROTEIN/ ZINC TRANSPORTER"/>
    <property type="match status" value="1"/>
</dbReference>
<feature type="transmembrane region" description="Helical" evidence="9">
    <location>
        <begin position="40"/>
        <end position="61"/>
    </location>
</feature>
<feature type="domain" description="Cation efflux protein cytoplasmic" evidence="11">
    <location>
        <begin position="209"/>
        <end position="279"/>
    </location>
</feature>
<keyword evidence="3" id="KW-0813">Transport</keyword>
<feature type="domain" description="Cation efflux protein transmembrane" evidence="10">
    <location>
        <begin position="15"/>
        <end position="201"/>
    </location>
</feature>
<evidence type="ECO:0000256" key="4">
    <source>
        <dbReference type="ARBA" id="ARBA00022692"/>
    </source>
</evidence>
<protein>
    <submittedName>
        <fullName evidence="12">Cation diffusion facilitator family transporter</fullName>
    </submittedName>
</protein>
<dbReference type="AlphaFoldDB" id="A5G751"/>
<keyword evidence="5" id="KW-0864">Zinc transport</keyword>
<evidence type="ECO:0000256" key="2">
    <source>
        <dbReference type="ARBA" id="ARBA00008873"/>
    </source>
</evidence>
<keyword evidence="13" id="KW-1185">Reference proteome</keyword>
<dbReference type="OrthoDB" id="9809646at2"/>
<evidence type="ECO:0000313" key="12">
    <source>
        <dbReference type="EMBL" id="ABQ27619.1"/>
    </source>
</evidence>
<dbReference type="GO" id="GO:0005385">
    <property type="term" value="F:zinc ion transmembrane transporter activity"/>
    <property type="evidence" value="ECO:0007669"/>
    <property type="project" value="TreeGrafter"/>
</dbReference>
<keyword evidence="6 9" id="KW-1133">Transmembrane helix</keyword>
<feature type="transmembrane region" description="Helical" evidence="9">
    <location>
        <begin position="145"/>
        <end position="168"/>
    </location>
</feature>
<feature type="transmembrane region" description="Helical" evidence="9">
    <location>
        <begin position="114"/>
        <end position="133"/>
    </location>
</feature>
<keyword evidence="5" id="KW-0862">Zinc</keyword>
<evidence type="ECO:0000256" key="1">
    <source>
        <dbReference type="ARBA" id="ARBA00004141"/>
    </source>
</evidence>
<organism evidence="12 13">
    <name type="scientific">Geotalea uraniireducens (strain Rf4)</name>
    <name type="common">Geobacter uraniireducens</name>
    <dbReference type="NCBI Taxonomy" id="351605"/>
    <lineage>
        <taxon>Bacteria</taxon>
        <taxon>Pseudomonadati</taxon>
        <taxon>Thermodesulfobacteriota</taxon>
        <taxon>Desulfuromonadia</taxon>
        <taxon>Geobacterales</taxon>
        <taxon>Geobacteraceae</taxon>
        <taxon>Geotalea</taxon>
    </lineage>
</organism>
<dbReference type="InterPro" id="IPR058533">
    <property type="entry name" value="Cation_efflux_TM"/>
</dbReference>
<feature type="transmembrane region" description="Helical" evidence="9">
    <location>
        <begin position="174"/>
        <end position="191"/>
    </location>
</feature>
<dbReference type="HOGENOM" id="CLU_013430_0_0_7"/>
<gene>
    <name evidence="12" type="ordered locus">Gura_3463</name>
</gene>
<comment type="subcellular location">
    <subcellularLocation>
        <location evidence="1">Membrane</location>
        <topology evidence="1">Multi-pass membrane protein</topology>
    </subcellularLocation>
</comment>
<dbReference type="Gene3D" id="1.20.1510.10">
    <property type="entry name" value="Cation efflux protein transmembrane domain"/>
    <property type="match status" value="1"/>
</dbReference>
<dbReference type="SUPFAM" id="SSF161111">
    <property type="entry name" value="Cation efflux protein transmembrane domain-like"/>
    <property type="match status" value="1"/>
</dbReference>